<dbReference type="GO" id="GO:0016301">
    <property type="term" value="F:kinase activity"/>
    <property type="evidence" value="ECO:0007669"/>
    <property type="project" value="UniProtKB-KW"/>
</dbReference>
<evidence type="ECO:0000313" key="3">
    <source>
        <dbReference type="EMBL" id="PSK54305.1"/>
    </source>
</evidence>
<dbReference type="Proteomes" id="UP000243723">
    <property type="component" value="Unassembled WGS sequence"/>
</dbReference>
<feature type="compositionally biased region" description="Acidic residues" evidence="1">
    <location>
        <begin position="411"/>
        <end position="421"/>
    </location>
</feature>
<feature type="compositionally biased region" description="Acidic residues" evidence="1">
    <location>
        <begin position="441"/>
        <end position="450"/>
    </location>
</feature>
<evidence type="ECO:0000313" key="4">
    <source>
        <dbReference type="Proteomes" id="UP000243723"/>
    </source>
</evidence>
<keyword evidence="3" id="KW-0808">Transferase</keyword>
<gene>
    <name evidence="3" type="ORF">B9Z65_3424</name>
</gene>
<feature type="compositionally biased region" description="Acidic residues" evidence="1">
    <location>
        <begin position="269"/>
        <end position="285"/>
    </location>
</feature>
<feature type="compositionally biased region" description="Basic and acidic residues" evidence="1">
    <location>
        <begin position="237"/>
        <end position="248"/>
    </location>
</feature>
<evidence type="ECO:0000256" key="1">
    <source>
        <dbReference type="SAM" id="MobiDB-lite"/>
    </source>
</evidence>
<dbReference type="InterPro" id="IPR019194">
    <property type="entry name" value="Tscrpt_elong_fac_Eaf_N"/>
</dbReference>
<protein>
    <submittedName>
        <fullName evidence="3">Carbon catabolite-derepressing protein kinase</fullName>
    </submittedName>
</protein>
<reference evidence="3 4" key="1">
    <citation type="submission" date="2017-05" db="EMBL/GenBank/DDBJ databases">
        <title>Draft genome sequence of Elsinoe australis.</title>
        <authorList>
            <person name="Cheng Q."/>
        </authorList>
    </citation>
    <scope>NUCLEOTIDE SEQUENCE [LARGE SCALE GENOMIC DNA]</scope>
    <source>
        <strain evidence="3 4">NL1</strain>
    </source>
</reference>
<dbReference type="STRING" id="40998.A0A2P8A1G7"/>
<feature type="region of interest" description="Disordered" evidence="1">
    <location>
        <begin position="141"/>
        <end position="450"/>
    </location>
</feature>
<proteinExistence type="predicted"/>
<evidence type="ECO:0000259" key="2">
    <source>
        <dbReference type="Pfam" id="PF09816"/>
    </source>
</evidence>
<dbReference type="EMBL" id="NHZQ01000083">
    <property type="protein sequence ID" value="PSK54305.1"/>
    <property type="molecule type" value="Genomic_DNA"/>
</dbReference>
<feature type="compositionally biased region" description="Polar residues" evidence="1">
    <location>
        <begin position="183"/>
        <end position="207"/>
    </location>
</feature>
<dbReference type="Pfam" id="PF09816">
    <property type="entry name" value="EAF"/>
    <property type="match status" value="1"/>
</dbReference>
<keyword evidence="4" id="KW-1185">Reference proteome</keyword>
<keyword evidence="3" id="KW-0418">Kinase</keyword>
<name>A0A2P8A1G7_9PEZI</name>
<organism evidence="3 4">
    <name type="scientific">Elsinoe australis</name>
    <dbReference type="NCBI Taxonomy" id="40998"/>
    <lineage>
        <taxon>Eukaryota</taxon>
        <taxon>Fungi</taxon>
        <taxon>Dikarya</taxon>
        <taxon>Ascomycota</taxon>
        <taxon>Pezizomycotina</taxon>
        <taxon>Dothideomycetes</taxon>
        <taxon>Dothideomycetidae</taxon>
        <taxon>Myriangiales</taxon>
        <taxon>Elsinoaceae</taxon>
        <taxon>Elsinoe</taxon>
    </lineage>
</organism>
<dbReference type="AlphaFoldDB" id="A0A2P8A1G7"/>
<feature type="domain" description="Transcription elongation factor Eaf N-terminal" evidence="2">
    <location>
        <begin position="19"/>
        <end position="118"/>
    </location>
</feature>
<sequence>MATAVSAHKPLDIRTSGTYTIRLGDSVSKPASSRGLTSVRYNHKPAVSSQDGATERIDAQNAQGMSTLLLQDGTDEYEYEGQAGNDEHTLVLVPDESGEGYVLELLDMAMAYNLTRAPWEKDSAKLAENYTILPAVKAMRSERETREINGSNDNDEPDSDNPWDYRHFVSAFSPSTAPVRAQHPTTTMNSPALSHTASQAASSQGTPISRPARKPVNPMMPNRKPKPKTSTPAHVEPASKRNKPDQVPEVRVSSTKAARKVQKPQVEDIVLDDVADDEDDGDLVFDDAPSKKSVSKHNSGLGVNGGAAPMSLRSVASSPGSRVASPAPGYHGHHHTPRSHAADDDLVMDIDEPHTTRNGYHDDEHDAEDDDVDDLHIGSPARHQPAQQKREHPFLQSTGRRRSSAHVQGEAEGDEDDELEMEMLRAMAEEEEDEPRPAIAVEEEEESEEE</sequence>
<comment type="caution">
    <text evidence="3">The sequence shown here is derived from an EMBL/GenBank/DDBJ whole genome shotgun (WGS) entry which is preliminary data.</text>
</comment>
<accession>A0A2P8A1G7</accession>
<dbReference type="OrthoDB" id="125903at2759"/>
<feature type="compositionally biased region" description="Basic and acidic residues" evidence="1">
    <location>
        <begin position="351"/>
        <end position="364"/>
    </location>
</feature>